<feature type="transmembrane region" description="Helical" evidence="1">
    <location>
        <begin position="250"/>
        <end position="272"/>
    </location>
</feature>
<dbReference type="RefSeq" id="WP_189449964.1">
    <property type="nucleotide sequence ID" value="NZ_BMXY01000003.1"/>
</dbReference>
<comment type="caution">
    <text evidence="2">The sequence shown here is derived from an EMBL/GenBank/DDBJ whole genome shotgun (WGS) entry which is preliminary data.</text>
</comment>
<protein>
    <recommendedName>
        <fullName evidence="4">DUF4129 domain-containing protein</fullName>
    </recommendedName>
</protein>
<name>A0ABQ3C4T8_9GAMM</name>
<proteinExistence type="predicted"/>
<evidence type="ECO:0000313" key="3">
    <source>
        <dbReference type="Proteomes" id="UP000643403"/>
    </source>
</evidence>
<evidence type="ECO:0000313" key="2">
    <source>
        <dbReference type="EMBL" id="GGZ67742.1"/>
    </source>
</evidence>
<gene>
    <name evidence="2" type="ORF">GCM10008101_22510</name>
</gene>
<organism evidence="2 3">
    <name type="scientific">Cognatilysobacter xinjiangensis</name>
    <dbReference type="NCBI Taxonomy" id="546892"/>
    <lineage>
        <taxon>Bacteria</taxon>
        <taxon>Pseudomonadati</taxon>
        <taxon>Pseudomonadota</taxon>
        <taxon>Gammaproteobacteria</taxon>
        <taxon>Lysobacterales</taxon>
        <taxon>Lysobacteraceae</taxon>
        <taxon>Cognatilysobacter</taxon>
    </lineage>
</organism>
<accession>A0ABQ3C4T8</accession>
<sequence>MRVDAITVVLRPRSSWEAVELGTALVRRHARAIWTPWLAVTLPLFAVANALAFWIGVPTLAAIAMWWLKPVFDRVPLFVLSRAVFGEVPDTRSTLRDAFRGGGRAMLGYLTWRRLGPARSLLLPVDVLEGGDPRQAGARRRVLAGPAYGVASLATLTFLHFEMALAFGLALLAFLFVPSEYLRTSFMLLWQHLQDSPAWLLVIENALAWTATSVLEPFYVGAGFGLYLNRRTEIEGWDIELAFRRLRARLLAAGGAALLLGAVFMAPLPSIAATPEAKRAPGCPLPTRTERTLREAFGEAYVEPGAFHDAVDRAYADPRLHPQRTVSQWKPKKPREDRGSMPLPAWLDHIGALIGTLGRAALWLLAGGVLLALVLTAKHWLPWLRGLAMPPVARATPVGEQASAAVEPLPDDVVASVRALWDEGRARDALALLYRGAVEAMVAATGRELPPGATEAQCLRASQALPEATRRTFARVVRLWQYAAYAERLPAQDAFDEALAEAARQFGWRA</sequence>
<dbReference type="Proteomes" id="UP000643403">
    <property type="component" value="Unassembled WGS sequence"/>
</dbReference>
<dbReference type="EMBL" id="BMXY01000003">
    <property type="protein sequence ID" value="GGZ67742.1"/>
    <property type="molecule type" value="Genomic_DNA"/>
</dbReference>
<feature type="transmembrane region" description="Helical" evidence="1">
    <location>
        <begin position="206"/>
        <end position="229"/>
    </location>
</feature>
<feature type="transmembrane region" description="Helical" evidence="1">
    <location>
        <begin position="148"/>
        <end position="177"/>
    </location>
</feature>
<evidence type="ECO:0000256" key="1">
    <source>
        <dbReference type="SAM" id="Phobius"/>
    </source>
</evidence>
<keyword evidence="3" id="KW-1185">Reference proteome</keyword>
<keyword evidence="1" id="KW-1133">Transmembrane helix</keyword>
<feature type="transmembrane region" description="Helical" evidence="1">
    <location>
        <begin position="350"/>
        <end position="375"/>
    </location>
</feature>
<keyword evidence="1" id="KW-0472">Membrane</keyword>
<reference evidence="3" key="1">
    <citation type="journal article" date="2019" name="Int. J. Syst. Evol. Microbiol.">
        <title>The Global Catalogue of Microorganisms (GCM) 10K type strain sequencing project: providing services to taxonomists for standard genome sequencing and annotation.</title>
        <authorList>
            <consortium name="The Broad Institute Genomics Platform"/>
            <consortium name="The Broad Institute Genome Sequencing Center for Infectious Disease"/>
            <person name="Wu L."/>
            <person name="Ma J."/>
        </authorList>
    </citation>
    <scope>NUCLEOTIDE SEQUENCE [LARGE SCALE GENOMIC DNA]</scope>
    <source>
        <strain evidence="3">KCTC 22558</strain>
    </source>
</reference>
<feature type="transmembrane region" description="Helical" evidence="1">
    <location>
        <begin position="44"/>
        <end position="68"/>
    </location>
</feature>
<evidence type="ECO:0008006" key="4">
    <source>
        <dbReference type="Google" id="ProtNLM"/>
    </source>
</evidence>
<keyword evidence="1" id="KW-0812">Transmembrane</keyword>